<dbReference type="GO" id="GO:0016787">
    <property type="term" value="F:hydrolase activity"/>
    <property type="evidence" value="ECO:0007669"/>
    <property type="project" value="UniProtKB-KW"/>
</dbReference>
<proteinExistence type="inferred from homology"/>
<dbReference type="PROSITE" id="PS00523">
    <property type="entry name" value="SULFATASE_1"/>
    <property type="match status" value="1"/>
</dbReference>
<evidence type="ECO:0000256" key="3">
    <source>
        <dbReference type="ARBA" id="ARBA00022801"/>
    </source>
</evidence>
<dbReference type="InterPro" id="IPR017850">
    <property type="entry name" value="Alkaline_phosphatase_core_sf"/>
</dbReference>
<evidence type="ECO:0000313" key="7">
    <source>
        <dbReference type="EMBL" id="RIV80131.1"/>
    </source>
</evidence>
<evidence type="ECO:0000259" key="6">
    <source>
        <dbReference type="Pfam" id="PF00884"/>
    </source>
</evidence>
<dbReference type="PROSITE" id="PS00149">
    <property type="entry name" value="SULFATASE_2"/>
    <property type="match status" value="1"/>
</dbReference>
<protein>
    <submittedName>
        <fullName evidence="7">DUF4976 domain-containing protein</fullName>
    </submittedName>
</protein>
<evidence type="ECO:0000256" key="5">
    <source>
        <dbReference type="SAM" id="SignalP"/>
    </source>
</evidence>
<evidence type="ECO:0000256" key="2">
    <source>
        <dbReference type="ARBA" id="ARBA00022729"/>
    </source>
</evidence>
<feature type="signal peptide" evidence="5">
    <location>
        <begin position="1"/>
        <end position="26"/>
    </location>
</feature>
<dbReference type="SUPFAM" id="SSF53649">
    <property type="entry name" value="Alkaline phosphatase-like"/>
    <property type="match status" value="1"/>
</dbReference>
<keyword evidence="3" id="KW-0378">Hydrolase</keyword>
<name>A0A3A1NZX9_9SPHN</name>
<evidence type="ECO:0000256" key="1">
    <source>
        <dbReference type="ARBA" id="ARBA00008779"/>
    </source>
</evidence>
<keyword evidence="4" id="KW-0325">Glycoprotein</keyword>
<dbReference type="Gene3D" id="3.40.720.10">
    <property type="entry name" value="Alkaline Phosphatase, subunit A"/>
    <property type="match status" value="1"/>
</dbReference>
<reference evidence="7 8" key="1">
    <citation type="submission" date="2018-08" db="EMBL/GenBank/DDBJ databases">
        <title>Erythrobacter zhengii sp.nov., a bacterium isolated from deep-sea sediment.</title>
        <authorList>
            <person name="Fang C."/>
            <person name="Wu Y.-H."/>
            <person name="Sun C."/>
            <person name="Wang H."/>
            <person name="Cheng H."/>
            <person name="Meng F.-X."/>
            <person name="Wang C.-S."/>
            <person name="Xu X.-W."/>
        </authorList>
    </citation>
    <scope>NUCLEOTIDE SEQUENCE [LARGE SCALE GENOMIC DNA]</scope>
    <source>
        <strain evidence="7 8">CCTCC AB 2015396</strain>
    </source>
</reference>
<dbReference type="PANTHER" id="PTHR43108">
    <property type="entry name" value="N-ACETYLGLUCOSAMINE-6-SULFATASE FAMILY MEMBER"/>
    <property type="match status" value="1"/>
</dbReference>
<feature type="domain" description="Sulfatase N-terminal" evidence="6">
    <location>
        <begin position="46"/>
        <end position="383"/>
    </location>
</feature>
<dbReference type="InterPro" id="IPR024607">
    <property type="entry name" value="Sulfatase_CS"/>
</dbReference>
<dbReference type="CDD" id="cd16031">
    <property type="entry name" value="G6S_like"/>
    <property type="match status" value="1"/>
</dbReference>
<dbReference type="RefSeq" id="WP_119594892.1">
    <property type="nucleotide sequence ID" value="NZ_QXFM01000144.1"/>
</dbReference>
<dbReference type="EMBL" id="QXFM01000144">
    <property type="protein sequence ID" value="RIV80131.1"/>
    <property type="molecule type" value="Genomic_DNA"/>
</dbReference>
<sequence length="572" mass="64171">MNFAPTAKALLAGVALLTSVCSYPLAAQPAEPVQPASASVQEHKPRNIVFILIDDLRYDGMGFLQPQLHTPAIDRLARGGTYMPNTLVTSSLCSPSRATILTGMTARNHGIVDNTDSSEEGLTFFPAYLQQAGYSTAFIGKWHMGATTDAPRAGFDKWVSFKGQGEYYPNPDARPGRETNFNVDGVEVPQRGYITDELTDYAMNWLESERDPDKPFMLYLSHKAVHSDPLPPPRYAGQYDNVTFDLPASSANTPENNEGKPMWVYNQRNSWHGLDFFYNSNMSMQEYLRYYYSTLSAVDDSVARILAYLEENDLEDDTLVVFTSDNGYLIGDHGLIDKRNAYQPSVQVPMLVYAPGSVPAGAVNPGRIRNLDFAPTFLSLAGVDLPPQFEGHNAWPLMSGEISPEQWHPDDFVYEYYWEWTFPMTPGTFAIVRDNLKYIQYYGIYDTEELYNLADDPEEMHNLIDDPAYLDAKVTLRQALFDQLTDADGRHVIPYTRRYSRGSVRRMEGGTRAADFPDSWYVEPNRADRLDDIFPDSPAKLEAHERGEPLVALPVLGTGNNTVESASEALEE</sequence>
<dbReference type="InterPro" id="IPR000917">
    <property type="entry name" value="Sulfatase_N"/>
</dbReference>
<feature type="chain" id="PRO_5017197777" evidence="5">
    <location>
        <begin position="27"/>
        <end position="572"/>
    </location>
</feature>
<comment type="caution">
    <text evidence="7">The sequence shown here is derived from an EMBL/GenBank/DDBJ whole genome shotgun (WGS) entry which is preliminary data.</text>
</comment>
<accession>A0A3A1NZX9</accession>
<organism evidence="7 8">
    <name type="scientific">Aurantiacibacter xanthus</name>
    <dbReference type="NCBI Taxonomy" id="1784712"/>
    <lineage>
        <taxon>Bacteria</taxon>
        <taxon>Pseudomonadati</taxon>
        <taxon>Pseudomonadota</taxon>
        <taxon>Alphaproteobacteria</taxon>
        <taxon>Sphingomonadales</taxon>
        <taxon>Erythrobacteraceae</taxon>
        <taxon>Aurantiacibacter</taxon>
    </lineage>
</organism>
<dbReference type="OrthoDB" id="9795675at2"/>
<gene>
    <name evidence="7" type="ORF">D2V17_19965</name>
</gene>
<keyword evidence="2 5" id="KW-0732">Signal</keyword>
<evidence type="ECO:0000313" key="8">
    <source>
        <dbReference type="Proteomes" id="UP000265366"/>
    </source>
</evidence>
<comment type="similarity">
    <text evidence="1">Belongs to the sulfatase family.</text>
</comment>
<keyword evidence="8" id="KW-1185">Reference proteome</keyword>
<dbReference type="Proteomes" id="UP000265366">
    <property type="component" value="Unassembled WGS sequence"/>
</dbReference>
<dbReference type="Pfam" id="PF00884">
    <property type="entry name" value="Sulfatase"/>
    <property type="match status" value="1"/>
</dbReference>
<dbReference type="AlphaFoldDB" id="A0A3A1NZX9"/>
<evidence type="ECO:0000256" key="4">
    <source>
        <dbReference type="ARBA" id="ARBA00023180"/>
    </source>
</evidence>
<dbReference type="PANTHER" id="PTHR43108:SF8">
    <property type="entry name" value="SD21168P"/>
    <property type="match status" value="1"/>
</dbReference>